<evidence type="ECO:0000313" key="2">
    <source>
        <dbReference type="WBParaSite" id="Minc3s00380g11327"/>
    </source>
</evidence>
<reference evidence="2" key="1">
    <citation type="submission" date="2022-11" db="UniProtKB">
        <authorList>
            <consortium name="WormBaseParasite"/>
        </authorList>
    </citation>
    <scope>IDENTIFICATION</scope>
</reference>
<organism evidence="1 2">
    <name type="scientific">Meloidogyne incognita</name>
    <name type="common">Southern root-knot nematode worm</name>
    <name type="synonym">Oxyuris incognita</name>
    <dbReference type="NCBI Taxonomy" id="6306"/>
    <lineage>
        <taxon>Eukaryota</taxon>
        <taxon>Metazoa</taxon>
        <taxon>Ecdysozoa</taxon>
        <taxon>Nematoda</taxon>
        <taxon>Chromadorea</taxon>
        <taxon>Rhabditida</taxon>
        <taxon>Tylenchina</taxon>
        <taxon>Tylenchomorpha</taxon>
        <taxon>Tylenchoidea</taxon>
        <taxon>Meloidogynidae</taxon>
        <taxon>Meloidogyninae</taxon>
        <taxon>Meloidogyne</taxon>
        <taxon>Meloidogyne incognita group</taxon>
    </lineage>
</organism>
<proteinExistence type="predicted"/>
<keyword evidence="1" id="KW-1185">Reference proteome</keyword>
<dbReference type="AlphaFoldDB" id="A0A914LBN8"/>
<name>A0A914LBN8_MELIC</name>
<accession>A0A914LBN8</accession>
<protein>
    <submittedName>
        <fullName evidence="2">Uncharacterized protein</fullName>
    </submittedName>
</protein>
<evidence type="ECO:0000313" key="1">
    <source>
        <dbReference type="Proteomes" id="UP000887563"/>
    </source>
</evidence>
<dbReference type="Proteomes" id="UP000887563">
    <property type="component" value="Unplaced"/>
</dbReference>
<sequence>MALVSSRHWDEDPFWRDWPERRLSSWNSTWRDRFSRDWEDWPSDWPRPRDLLDRVSQKEKLFVCYCLFVS</sequence>
<dbReference type="WBParaSite" id="Minc3s00380g11327">
    <property type="protein sequence ID" value="Minc3s00380g11327"/>
    <property type="gene ID" value="Minc3s00380g11327"/>
</dbReference>